<dbReference type="InterPro" id="IPR006315">
    <property type="entry name" value="OM_autotransptr_brl_dom"/>
</dbReference>
<name>A0A248UHS9_9HYPH</name>
<dbReference type="Pfam" id="PF12951">
    <property type="entry name" value="PATR"/>
    <property type="match status" value="3"/>
</dbReference>
<dbReference type="CDD" id="cd01344">
    <property type="entry name" value="PL2_Passenger_AT"/>
    <property type="match status" value="1"/>
</dbReference>
<dbReference type="InterPro" id="IPR043990">
    <property type="entry name" value="AC_1"/>
</dbReference>
<evidence type="ECO:0000313" key="4">
    <source>
        <dbReference type="EMBL" id="ASV86090.1"/>
    </source>
</evidence>
<evidence type="ECO:0000313" key="5">
    <source>
        <dbReference type="Proteomes" id="UP000215256"/>
    </source>
</evidence>
<dbReference type="SMART" id="SM00869">
    <property type="entry name" value="Autotransporter"/>
    <property type="match status" value="1"/>
</dbReference>
<dbReference type="NCBIfam" id="TIGR02601">
    <property type="entry name" value="autotrns_rpt"/>
    <property type="match status" value="3"/>
</dbReference>
<dbReference type="InterPro" id="IPR051551">
    <property type="entry name" value="Autotransporter_adhesion"/>
</dbReference>
<dbReference type="Gene3D" id="2.160.20.20">
    <property type="match status" value="1"/>
</dbReference>
<dbReference type="InterPro" id="IPR011050">
    <property type="entry name" value="Pectin_lyase_fold/virulence"/>
</dbReference>
<dbReference type="InterPro" id="IPR013425">
    <property type="entry name" value="Autotrns_rpt"/>
</dbReference>
<keyword evidence="1" id="KW-0732">Signal</keyword>
<dbReference type="SUPFAM" id="SSF51126">
    <property type="entry name" value="Pectin lyase-like"/>
    <property type="match status" value="2"/>
</dbReference>
<feature type="region of interest" description="Disordered" evidence="2">
    <location>
        <begin position="409"/>
        <end position="432"/>
    </location>
</feature>
<dbReference type="SUPFAM" id="SSF103515">
    <property type="entry name" value="Autotransporter"/>
    <property type="match status" value="1"/>
</dbReference>
<dbReference type="EMBL" id="CP022604">
    <property type="protein sequence ID" value="ASV86090.1"/>
    <property type="molecule type" value="Genomic_DNA"/>
</dbReference>
<protein>
    <submittedName>
        <fullName evidence="4">Outer membrane autotransporter barrel domain protein</fullName>
    </submittedName>
</protein>
<accession>A0A248UHS9</accession>
<gene>
    <name evidence="4" type="ORF">CES85_0853</name>
</gene>
<feature type="domain" description="Autotransporter" evidence="3">
    <location>
        <begin position="478"/>
        <end position="760"/>
    </location>
</feature>
<evidence type="ECO:0000256" key="1">
    <source>
        <dbReference type="ARBA" id="ARBA00022729"/>
    </source>
</evidence>
<dbReference type="OrthoDB" id="6053567at2"/>
<dbReference type="Proteomes" id="UP000215256">
    <property type="component" value="Chromosome 1"/>
</dbReference>
<dbReference type="PANTHER" id="PTHR35037">
    <property type="entry name" value="C-TERMINAL REGION OF AIDA-LIKE PROTEIN"/>
    <property type="match status" value="1"/>
</dbReference>
<dbReference type="NCBIfam" id="TIGR01414">
    <property type="entry name" value="autotrans_barl"/>
    <property type="match status" value="1"/>
</dbReference>
<evidence type="ECO:0000256" key="2">
    <source>
        <dbReference type="SAM" id="MobiDB-lite"/>
    </source>
</evidence>
<dbReference type="PROSITE" id="PS51208">
    <property type="entry name" value="AUTOTRANSPORTER"/>
    <property type="match status" value="1"/>
</dbReference>
<dbReference type="KEGG" id="och:CES85_0853"/>
<dbReference type="RefSeq" id="WP_095446433.1">
    <property type="nucleotide sequence ID" value="NZ_CP022604.1"/>
</dbReference>
<dbReference type="Pfam" id="PF03797">
    <property type="entry name" value="Autotransporter"/>
    <property type="match status" value="1"/>
</dbReference>
<dbReference type="InterPro" id="IPR036709">
    <property type="entry name" value="Autotransporte_beta_dom_sf"/>
</dbReference>
<organism evidence="4 5">
    <name type="scientific">Ochrobactrum quorumnocens</name>
    <dbReference type="NCBI Taxonomy" id="271865"/>
    <lineage>
        <taxon>Bacteria</taxon>
        <taxon>Pseudomonadati</taxon>
        <taxon>Pseudomonadota</taxon>
        <taxon>Alphaproteobacteria</taxon>
        <taxon>Hyphomicrobiales</taxon>
        <taxon>Brucellaceae</taxon>
        <taxon>Brucella/Ochrobactrum group</taxon>
        <taxon>Ochrobactrum</taxon>
    </lineage>
</organism>
<dbReference type="InterPro" id="IPR012332">
    <property type="entry name" value="Autotransporter_pectin_lyase_C"/>
</dbReference>
<proteinExistence type="predicted"/>
<sequence>MGGTSGDLAVDVSTGTDATHKGVLAFNRSDDVTFSNVISGTGSVTQMGAGTTTLTEDNSYSGGTTITGGTLSVSSDAKLGNADGGLTLDGGTLQVTGTQYTSTDRAMTLGSHGGGFDIADASNSFAVTQALSGDGRVWKRGDGTLLLSGGNSFSGGLTVEKGTAQAGAADHAFGSGLLTVNDGAKADLAGFNTTVGGLAGAGNVAMRSGDLTLDQAIDTTFAGVIDGSGSLTKNGLGDLTLSGTSSYSGATNVNEGKLIQAAQGALSGASVYTVANGSGIDLGGFSTSMAALINDGHVNFGGNGGTTLNVTGNYAGNGGMMTINTVLGGDDSKTDMLKVGGNTSGSTKLYVNNVGGTGAQTVNGIKVVDIGGNSGGTFSLANSYQTKDGQQAVVGGAYAYTLEQGGTNTPDDGDWYLSSHVDGPNPGPDPEPRYSAGVPVYEGYAQNMLALNKLPTLQQRVGNRYWTGENGNGADNGAVVDNYGIWARVEGAHNRLEPDTSTSRMKQDINTLTMQAGVDGQFYEGENGKLIAGITGQYGHAKGDVSSFHGDGDISTDAWSLGATATWYGNDGLYVDGQAQVTWFDNDLNSTTANKGLADGSKATGYAMSLEAGQRFAINQSWSLTPQAQLMWSSIDADAFHDTWGSRVSLHDGDSLTGRIGLAANYRNDWKNDDGMTVNTNVYGIANLYQQFLGGTTVNVAGVDFDTDNDKTWGGIGAGGTYAWADNKYAIYGEGSINTALNHFADSYALKGTVGFKAKW</sequence>
<dbReference type="GO" id="GO:0019867">
    <property type="term" value="C:outer membrane"/>
    <property type="evidence" value="ECO:0007669"/>
    <property type="project" value="InterPro"/>
</dbReference>
<dbReference type="Gene3D" id="2.40.128.130">
    <property type="entry name" value="Autotransporter beta-domain"/>
    <property type="match status" value="1"/>
</dbReference>
<dbReference type="PANTHER" id="PTHR35037:SF3">
    <property type="entry name" value="C-TERMINAL REGION OF AIDA-LIKE PROTEIN"/>
    <property type="match status" value="1"/>
</dbReference>
<dbReference type="Pfam" id="PF18883">
    <property type="entry name" value="AC_1"/>
    <property type="match status" value="1"/>
</dbReference>
<dbReference type="InterPro" id="IPR005546">
    <property type="entry name" value="Autotransporte_beta"/>
</dbReference>
<dbReference type="AlphaFoldDB" id="A0A248UHS9"/>
<evidence type="ECO:0000259" key="3">
    <source>
        <dbReference type="PROSITE" id="PS51208"/>
    </source>
</evidence>
<reference evidence="4 5" key="1">
    <citation type="submission" date="2017-07" db="EMBL/GenBank/DDBJ databases">
        <title>Phylogenetic study on the rhizospheric bacterium Ochrobactrum sp. A44.</title>
        <authorList>
            <person name="Krzyzanowska D.M."/>
            <person name="Ossowicki A."/>
            <person name="Rajewska M."/>
            <person name="Maciag T."/>
            <person name="Kaczynski Z."/>
            <person name="Czerwicka M."/>
            <person name="Jafra S."/>
        </authorList>
    </citation>
    <scope>NUCLEOTIDE SEQUENCE [LARGE SCALE GENOMIC DNA]</scope>
    <source>
        <strain evidence="4 5">A44</strain>
    </source>
</reference>